<name>A0A7J7CRP6_TRIWF</name>
<organism evidence="4 5">
    <name type="scientific">Tripterygium wilfordii</name>
    <name type="common">Thunder God vine</name>
    <dbReference type="NCBI Taxonomy" id="458696"/>
    <lineage>
        <taxon>Eukaryota</taxon>
        <taxon>Viridiplantae</taxon>
        <taxon>Streptophyta</taxon>
        <taxon>Embryophyta</taxon>
        <taxon>Tracheophyta</taxon>
        <taxon>Spermatophyta</taxon>
        <taxon>Magnoliopsida</taxon>
        <taxon>eudicotyledons</taxon>
        <taxon>Gunneridae</taxon>
        <taxon>Pentapetalae</taxon>
        <taxon>rosids</taxon>
        <taxon>fabids</taxon>
        <taxon>Celastrales</taxon>
        <taxon>Celastraceae</taxon>
        <taxon>Tripterygium</taxon>
    </lineage>
</organism>
<dbReference type="GO" id="GO:0004867">
    <property type="term" value="F:serine-type endopeptidase inhibitor activity"/>
    <property type="evidence" value="ECO:0007669"/>
    <property type="project" value="UniProtKB-KW"/>
</dbReference>
<evidence type="ECO:0000256" key="3">
    <source>
        <dbReference type="ARBA" id="ARBA00022900"/>
    </source>
</evidence>
<evidence type="ECO:0000256" key="2">
    <source>
        <dbReference type="ARBA" id="ARBA00022690"/>
    </source>
</evidence>
<dbReference type="EMBL" id="JAAARO010000014">
    <property type="protein sequence ID" value="KAF5736773.1"/>
    <property type="molecule type" value="Genomic_DNA"/>
</dbReference>
<proteinExistence type="inferred from homology"/>
<gene>
    <name evidence="4" type="ORF">HS088_TW14G00927</name>
</gene>
<dbReference type="FunCoup" id="A0A7J7CRP6">
    <property type="interactions" value="17"/>
</dbReference>
<dbReference type="Proteomes" id="UP000593562">
    <property type="component" value="Unassembled WGS sequence"/>
</dbReference>
<dbReference type="Pfam" id="PF00280">
    <property type="entry name" value="potato_inhibit"/>
    <property type="match status" value="1"/>
</dbReference>
<dbReference type="InterPro" id="IPR000864">
    <property type="entry name" value="Prot_inh_pot1"/>
</dbReference>
<keyword evidence="5" id="KW-1185">Reference proteome</keyword>
<reference evidence="4 5" key="1">
    <citation type="journal article" date="2020" name="Nat. Commun.">
        <title>Genome of Tripterygium wilfordii and identification of cytochrome P450 involved in triptolide biosynthesis.</title>
        <authorList>
            <person name="Tu L."/>
            <person name="Su P."/>
            <person name="Zhang Z."/>
            <person name="Gao L."/>
            <person name="Wang J."/>
            <person name="Hu T."/>
            <person name="Zhou J."/>
            <person name="Zhang Y."/>
            <person name="Zhao Y."/>
            <person name="Liu Y."/>
            <person name="Song Y."/>
            <person name="Tong Y."/>
            <person name="Lu Y."/>
            <person name="Yang J."/>
            <person name="Xu C."/>
            <person name="Jia M."/>
            <person name="Peters R.J."/>
            <person name="Huang L."/>
            <person name="Gao W."/>
        </authorList>
    </citation>
    <scope>NUCLEOTIDE SEQUENCE [LARGE SCALE GENOMIC DNA]</scope>
    <source>
        <strain evidence="5">cv. XIE 37</strain>
        <tissue evidence="4">Leaf</tissue>
    </source>
</reference>
<comment type="caution">
    <text evidence="4">The sequence shown here is derived from an EMBL/GenBank/DDBJ whole genome shotgun (WGS) entry which is preliminary data.</text>
</comment>
<dbReference type="PANTHER" id="PTHR33091">
    <property type="entry name" value="PROTEIN, PUTATIVE, EXPRESSED-RELATED"/>
    <property type="match status" value="1"/>
</dbReference>
<dbReference type="InParanoid" id="A0A7J7CRP6"/>
<protein>
    <submittedName>
        <fullName evidence="4">Uncharacterized protein</fullName>
    </submittedName>
</protein>
<sequence length="69" mass="7490">MASCTGKRAWPELVGTNGDVAAATIMRENQTVRAATVDEKSVVTLDYQCDRVRVFVDSNHIVAVVPRIG</sequence>
<evidence type="ECO:0000313" key="4">
    <source>
        <dbReference type="EMBL" id="KAF5736773.1"/>
    </source>
</evidence>
<dbReference type="InterPro" id="IPR036354">
    <property type="entry name" value="Prot_inh_pot1_sf"/>
</dbReference>
<dbReference type="PROSITE" id="PS00285">
    <property type="entry name" value="POTATO_INHIBITOR"/>
    <property type="match status" value="1"/>
</dbReference>
<dbReference type="SUPFAM" id="SSF54654">
    <property type="entry name" value="CI-2 family of serine protease inhibitors"/>
    <property type="match status" value="1"/>
</dbReference>
<keyword evidence="2" id="KW-0646">Protease inhibitor</keyword>
<dbReference type="PRINTS" id="PR00292">
    <property type="entry name" value="POTATOINHBTR"/>
</dbReference>
<evidence type="ECO:0000256" key="1">
    <source>
        <dbReference type="ARBA" id="ARBA00008210"/>
    </source>
</evidence>
<comment type="similarity">
    <text evidence="1">Belongs to the protease inhibitor I13 (potato type I serine protease inhibitor) family.</text>
</comment>
<dbReference type="GO" id="GO:0009611">
    <property type="term" value="P:response to wounding"/>
    <property type="evidence" value="ECO:0007669"/>
    <property type="project" value="InterPro"/>
</dbReference>
<dbReference type="Gene3D" id="3.30.10.10">
    <property type="entry name" value="Trypsin Inhibitor V, subunit A"/>
    <property type="match status" value="1"/>
</dbReference>
<accession>A0A7J7CRP6</accession>
<keyword evidence="3" id="KW-0722">Serine protease inhibitor</keyword>
<dbReference type="PANTHER" id="PTHR33091:SF101">
    <property type="entry name" value="INHIBITOR OF TRYPSIN AND HAGEMAN FACTOR-LIKE PROTEIN"/>
    <property type="match status" value="1"/>
</dbReference>
<evidence type="ECO:0000313" key="5">
    <source>
        <dbReference type="Proteomes" id="UP000593562"/>
    </source>
</evidence>
<dbReference type="AlphaFoldDB" id="A0A7J7CRP6"/>